<protein>
    <submittedName>
        <fullName evidence="2">Uncharacterized protein</fullName>
    </submittedName>
</protein>
<keyword evidence="1" id="KW-0472">Membrane</keyword>
<keyword evidence="3" id="KW-1185">Reference proteome</keyword>
<name>A0AA37T5X7_9GAMM</name>
<comment type="caution">
    <text evidence="2">The sequence shown here is derived from an EMBL/GenBank/DDBJ whole genome shotgun (WGS) entry which is preliminary data.</text>
</comment>
<dbReference type="AlphaFoldDB" id="A0AA37T5X7"/>
<evidence type="ECO:0000313" key="2">
    <source>
        <dbReference type="EMBL" id="GLS26214.1"/>
    </source>
</evidence>
<dbReference type="Proteomes" id="UP001156870">
    <property type="component" value="Unassembled WGS sequence"/>
</dbReference>
<dbReference type="EMBL" id="BSPD01000042">
    <property type="protein sequence ID" value="GLS26214.1"/>
    <property type="molecule type" value="Genomic_DNA"/>
</dbReference>
<reference evidence="2 3" key="1">
    <citation type="journal article" date="2014" name="Int. J. Syst. Evol. Microbiol.">
        <title>Complete genome sequence of Corynebacterium casei LMG S-19264T (=DSM 44701T), isolated from a smear-ripened cheese.</title>
        <authorList>
            <consortium name="US DOE Joint Genome Institute (JGI-PGF)"/>
            <person name="Walter F."/>
            <person name="Albersmeier A."/>
            <person name="Kalinowski J."/>
            <person name="Ruckert C."/>
        </authorList>
    </citation>
    <scope>NUCLEOTIDE SEQUENCE [LARGE SCALE GENOMIC DNA]</scope>
    <source>
        <strain evidence="2 3">NBRC 110095</strain>
    </source>
</reference>
<evidence type="ECO:0000313" key="3">
    <source>
        <dbReference type="Proteomes" id="UP001156870"/>
    </source>
</evidence>
<feature type="transmembrane region" description="Helical" evidence="1">
    <location>
        <begin position="12"/>
        <end position="31"/>
    </location>
</feature>
<organism evidence="2 3">
    <name type="scientific">Marinibactrum halimedae</name>
    <dbReference type="NCBI Taxonomy" id="1444977"/>
    <lineage>
        <taxon>Bacteria</taxon>
        <taxon>Pseudomonadati</taxon>
        <taxon>Pseudomonadota</taxon>
        <taxon>Gammaproteobacteria</taxon>
        <taxon>Cellvibrionales</taxon>
        <taxon>Cellvibrionaceae</taxon>
        <taxon>Marinibactrum</taxon>
    </lineage>
</organism>
<keyword evidence="1" id="KW-0812">Transmembrane</keyword>
<keyword evidence="1" id="KW-1133">Transmembrane helix</keyword>
<proteinExistence type="predicted"/>
<gene>
    <name evidence="2" type="ORF">GCM10007877_19290</name>
</gene>
<evidence type="ECO:0000256" key="1">
    <source>
        <dbReference type="SAM" id="Phobius"/>
    </source>
</evidence>
<sequence length="177" mass="20706">MPTYTRTTSIIKTYRAIVPVVGTAVLIIGLLCHPCSADNDNLEFSYIPDYLHPNAFFHKETQYNDSNERHFSTYAMDNEDLEMAVANFSDGSINTMQRLMNHQWLYQAHYDIKLKKGSKVLSRFLQDSLYTYWKNRRKSQSNTSDLANSHNQQDIHQVDYRMRLSDDSLKLSVSYEF</sequence>
<accession>A0AA37T5X7</accession>
<dbReference type="RefSeq" id="WP_232592505.1">
    <property type="nucleotide sequence ID" value="NZ_BSPD01000042.1"/>
</dbReference>